<keyword evidence="1" id="KW-0812">Transmembrane</keyword>
<comment type="caution">
    <text evidence="2">The sequence shown here is derived from an EMBL/GenBank/DDBJ whole genome shotgun (WGS) entry which is preliminary data.</text>
</comment>
<sequence length="330" mass="38402">MSKSEEKSHIVVGVVGVFLALIVLLFFQPISKFLFHVAENYFSSDKHILPKNIIYFQFATGLIIGIITILSLLSFINFYAKAFAFLARFIAFDKAGDYFFTDDINPNKSYSKYVFFIGVIVGLFLHLVYLVFGEPAHEGIIEEGSSLLFLFTGLIFLGSVFQLKKKYFTKAMYLSHLYTLIFLAFTLLVMYGEEISWRQRILEIESTGVFQEYNFQSETNIHNFFNPLFKFLYPIVGIGSFVILFFLWSFYMPEKSYYYKLYVPHKSLFFLIFLMACASFHGDSEIYEEMLAVFFFFYSLRILLSLKGFSKIHEPKPGFSSWIKKQVGMV</sequence>
<keyword evidence="1" id="KW-0472">Membrane</keyword>
<feature type="transmembrane region" description="Helical" evidence="1">
    <location>
        <begin position="113"/>
        <end position="132"/>
    </location>
</feature>
<dbReference type="RefSeq" id="WP_382388299.1">
    <property type="nucleotide sequence ID" value="NZ_JBHLWI010000038.1"/>
</dbReference>
<feature type="transmembrane region" description="Helical" evidence="1">
    <location>
        <begin position="263"/>
        <end position="281"/>
    </location>
</feature>
<keyword evidence="3" id="KW-1185">Reference proteome</keyword>
<feature type="transmembrane region" description="Helical" evidence="1">
    <location>
        <begin position="144"/>
        <end position="161"/>
    </location>
</feature>
<name>A0ABV6FVE8_9BACT</name>
<feature type="transmembrane region" description="Helical" evidence="1">
    <location>
        <begin position="12"/>
        <end position="34"/>
    </location>
</feature>
<protein>
    <submittedName>
        <fullName evidence="2">Uncharacterized protein</fullName>
    </submittedName>
</protein>
<proteinExistence type="predicted"/>
<feature type="transmembrane region" description="Helical" evidence="1">
    <location>
        <begin position="54"/>
        <end position="80"/>
    </location>
</feature>
<organism evidence="2 3">
    <name type="scientific">Fontibacter flavus</name>
    <dbReference type="NCBI Taxonomy" id="654838"/>
    <lineage>
        <taxon>Bacteria</taxon>
        <taxon>Pseudomonadati</taxon>
        <taxon>Bacteroidota</taxon>
        <taxon>Cytophagia</taxon>
        <taxon>Cytophagales</taxon>
        <taxon>Cyclobacteriaceae</taxon>
        <taxon>Fontibacter</taxon>
    </lineage>
</organism>
<feature type="transmembrane region" description="Helical" evidence="1">
    <location>
        <begin position="173"/>
        <end position="192"/>
    </location>
</feature>
<evidence type="ECO:0000313" key="2">
    <source>
        <dbReference type="EMBL" id="MFC0263792.1"/>
    </source>
</evidence>
<evidence type="ECO:0000256" key="1">
    <source>
        <dbReference type="SAM" id="Phobius"/>
    </source>
</evidence>
<accession>A0ABV6FVE8</accession>
<dbReference type="EMBL" id="JBHLWI010000038">
    <property type="protein sequence ID" value="MFC0263792.1"/>
    <property type="molecule type" value="Genomic_DNA"/>
</dbReference>
<reference evidence="2 3" key="1">
    <citation type="submission" date="2024-09" db="EMBL/GenBank/DDBJ databases">
        <authorList>
            <person name="Sun Q."/>
            <person name="Mori K."/>
        </authorList>
    </citation>
    <scope>NUCLEOTIDE SEQUENCE [LARGE SCALE GENOMIC DNA]</scope>
    <source>
        <strain evidence="2 3">CCM 7650</strain>
    </source>
</reference>
<gene>
    <name evidence="2" type="ORF">ACFFIP_13950</name>
</gene>
<feature type="transmembrane region" description="Helical" evidence="1">
    <location>
        <begin position="231"/>
        <end position="251"/>
    </location>
</feature>
<keyword evidence="1" id="KW-1133">Transmembrane helix</keyword>
<feature type="transmembrane region" description="Helical" evidence="1">
    <location>
        <begin position="287"/>
        <end position="306"/>
    </location>
</feature>
<dbReference type="Proteomes" id="UP001589797">
    <property type="component" value="Unassembled WGS sequence"/>
</dbReference>
<evidence type="ECO:0000313" key="3">
    <source>
        <dbReference type="Proteomes" id="UP001589797"/>
    </source>
</evidence>